<name>A0A849KI13_9BURK</name>
<organism evidence="2 3">
    <name type="scientific">Ramlibacter montanisoli</name>
    <dbReference type="NCBI Taxonomy" id="2732512"/>
    <lineage>
        <taxon>Bacteria</taxon>
        <taxon>Pseudomonadati</taxon>
        <taxon>Pseudomonadota</taxon>
        <taxon>Betaproteobacteria</taxon>
        <taxon>Burkholderiales</taxon>
        <taxon>Comamonadaceae</taxon>
        <taxon>Ramlibacter</taxon>
    </lineage>
</organism>
<dbReference type="RefSeq" id="WP_171561252.1">
    <property type="nucleotide sequence ID" value="NZ_JABFCS010000001.1"/>
</dbReference>
<accession>A0A849KI13</accession>
<dbReference type="AlphaFoldDB" id="A0A849KI13"/>
<feature type="compositionally biased region" description="Polar residues" evidence="1">
    <location>
        <begin position="52"/>
        <end position="62"/>
    </location>
</feature>
<feature type="region of interest" description="Disordered" evidence="1">
    <location>
        <begin position="43"/>
        <end position="62"/>
    </location>
</feature>
<evidence type="ECO:0000313" key="2">
    <source>
        <dbReference type="EMBL" id="NNU44475.1"/>
    </source>
</evidence>
<evidence type="ECO:0000313" key="3">
    <source>
        <dbReference type="Proteomes" id="UP000552954"/>
    </source>
</evidence>
<comment type="caution">
    <text evidence="2">The sequence shown here is derived from an EMBL/GenBank/DDBJ whole genome shotgun (WGS) entry which is preliminary data.</text>
</comment>
<proteinExistence type="predicted"/>
<protein>
    <submittedName>
        <fullName evidence="2">Uncharacterized protein</fullName>
    </submittedName>
</protein>
<gene>
    <name evidence="2" type="ORF">HK415_16815</name>
</gene>
<dbReference type="Proteomes" id="UP000552954">
    <property type="component" value="Unassembled WGS sequence"/>
</dbReference>
<sequence>MNHSSRFLLRLRRRALQCYDLLLYVMLLALAIAAAMPASSGEAQDDAVHCGKNQSSTVVITK</sequence>
<keyword evidence="3" id="KW-1185">Reference proteome</keyword>
<reference evidence="2 3" key="1">
    <citation type="submission" date="2020-05" db="EMBL/GenBank/DDBJ databases">
        <authorList>
            <person name="Khan S.A."/>
            <person name="Jeon C.O."/>
            <person name="Chun B.H."/>
        </authorList>
    </citation>
    <scope>NUCLEOTIDE SEQUENCE [LARGE SCALE GENOMIC DNA]</scope>
    <source>
        <strain evidence="2 3">B156</strain>
    </source>
</reference>
<reference evidence="2 3" key="2">
    <citation type="submission" date="2020-06" db="EMBL/GenBank/DDBJ databases">
        <title>Ramlibacter rhizophilus sp. nov., isolated from rhizosphere soil of national flower Mugunghwa from South Korea.</title>
        <authorList>
            <person name="Zheng-Fei Y."/>
            <person name="Huan T."/>
        </authorList>
    </citation>
    <scope>NUCLEOTIDE SEQUENCE [LARGE SCALE GENOMIC DNA]</scope>
    <source>
        <strain evidence="2 3">B156</strain>
    </source>
</reference>
<evidence type="ECO:0000256" key="1">
    <source>
        <dbReference type="SAM" id="MobiDB-lite"/>
    </source>
</evidence>
<dbReference type="EMBL" id="JABFCS010000001">
    <property type="protein sequence ID" value="NNU44475.1"/>
    <property type="molecule type" value="Genomic_DNA"/>
</dbReference>